<dbReference type="AlphaFoldDB" id="A0A6P8NTH6"/>
<evidence type="ECO:0000256" key="1">
    <source>
        <dbReference type="SAM" id="Coils"/>
    </source>
</evidence>
<feature type="non-terminal residue" evidence="3">
    <location>
        <position position="170"/>
    </location>
</feature>
<protein>
    <submittedName>
        <fullName evidence="3">Uncharacterized protein LOC117215119</fullName>
    </submittedName>
</protein>
<organism evidence="2 3">
    <name type="scientific">Bombus bifarius</name>
    <dbReference type="NCBI Taxonomy" id="103933"/>
    <lineage>
        <taxon>Eukaryota</taxon>
        <taxon>Metazoa</taxon>
        <taxon>Ecdysozoa</taxon>
        <taxon>Arthropoda</taxon>
        <taxon>Hexapoda</taxon>
        <taxon>Insecta</taxon>
        <taxon>Pterygota</taxon>
        <taxon>Neoptera</taxon>
        <taxon>Endopterygota</taxon>
        <taxon>Hymenoptera</taxon>
        <taxon>Apocrita</taxon>
        <taxon>Aculeata</taxon>
        <taxon>Apoidea</taxon>
        <taxon>Anthophila</taxon>
        <taxon>Apidae</taxon>
        <taxon>Bombus</taxon>
        <taxon>Pyrobombus</taxon>
    </lineage>
</organism>
<proteinExistence type="predicted"/>
<gene>
    <name evidence="3" type="primary">LOC117215119</name>
</gene>
<evidence type="ECO:0000313" key="3">
    <source>
        <dbReference type="RefSeq" id="XP_033317442.1"/>
    </source>
</evidence>
<evidence type="ECO:0000313" key="2">
    <source>
        <dbReference type="Proteomes" id="UP000515164"/>
    </source>
</evidence>
<name>A0A6P8NTH6_9HYME</name>
<feature type="coiled-coil region" evidence="1">
    <location>
        <begin position="136"/>
        <end position="163"/>
    </location>
</feature>
<accession>A0A6P8NTH6</accession>
<dbReference type="KEGG" id="bbif:117215119"/>
<dbReference type="RefSeq" id="XP_033317442.1">
    <property type="nucleotide sequence ID" value="XM_033461551.1"/>
</dbReference>
<reference evidence="3" key="1">
    <citation type="submission" date="2025-08" db="UniProtKB">
        <authorList>
            <consortium name="RefSeq"/>
        </authorList>
    </citation>
    <scope>IDENTIFICATION</scope>
    <source>
        <tissue evidence="3">Muscle</tissue>
    </source>
</reference>
<keyword evidence="2" id="KW-1185">Reference proteome</keyword>
<dbReference type="Proteomes" id="UP000515164">
    <property type="component" value="Unplaced"/>
</dbReference>
<sequence>MGHSKFKTNEHALIKLFGKILEFFVVEDNFPIIEDGILGKRRTSKTSSVKNSLPGRKTDNDMLYQWWSTLLFAGIVSAQINITPLEGNSVFVENIGKGYLYSDTANVIVGLDTSDIYEQISAIESYKLTIDSRAISKQYVNELGGLQNRINNLKQLAKHLKALTHTRSTR</sequence>
<keyword evidence="1" id="KW-0175">Coiled coil</keyword>
<dbReference type="GeneID" id="117215119"/>